<sequence>MSSAEVDAYLASLTHQLKPAVVRLREAIMASDEGMSEHLKWKAPSFVYDGEDRVTFALHPANRIRIILHRGAQQRDDTDDFRFDDPSGLVVWAAPDRGVVTFSTIDAAADAEPALLELIGRWVRA</sequence>
<organism evidence="2 3">
    <name type="scientific">Plantibacter flavus</name>
    <dbReference type="NCBI Taxonomy" id="150123"/>
    <lineage>
        <taxon>Bacteria</taxon>
        <taxon>Bacillati</taxon>
        <taxon>Actinomycetota</taxon>
        <taxon>Actinomycetes</taxon>
        <taxon>Micrococcales</taxon>
        <taxon>Microbacteriaceae</taxon>
        <taxon>Plantibacter</taxon>
    </lineage>
</organism>
<accession>A0A3N2BZS9</accession>
<reference evidence="2 3" key="1">
    <citation type="submission" date="2018-11" db="EMBL/GenBank/DDBJ databases">
        <title>Sequencing the genomes of 1000 actinobacteria strains.</title>
        <authorList>
            <person name="Klenk H.-P."/>
        </authorList>
    </citation>
    <scope>NUCLEOTIDE SEQUENCE [LARGE SCALE GENOMIC DNA]</scope>
    <source>
        <strain evidence="2 3">DSM 14012</strain>
    </source>
</reference>
<evidence type="ECO:0000259" key="1">
    <source>
        <dbReference type="Pfam" id="PF08818"/>
    </source>
</evidence>
<gene>
    <name evidence="2" type="ORF">EDD42_0818</name>
</gene>
<proteinExistence type="predicted"/>
<protein>
    <submittedName>
        <fullName evidence="2">Uncharacterized protein DUF1801</fullName>
    </submittedName>
</protein>
<dbReference type="AlphaFoldDB" id="A0A3N2BZS9"/>
<dbReference type="Pfam" id="PF08818">
    <property type="entry name" value="DUF1801"/>
    <property type="match status" value="1"/>
</dbReference>
<evidence type="ECO:0000313" key="3">
    <source>
        <dbReference type="Proteomes" id="UP000266915"/>
    </source>
</evidence>
<feature type="domain" description="YdhG-like" evidence="1">
    <location>
        <begin position="19"/>
        <end position="122"/>
    </location>
</feature>
<dbReference type="Gene3D" id="3.90.1150.200">
    <property type="match status" value="1"/>
</dbReference>
<dbReference type="Proteomes" id="UP000266915">
    <property type="component" value="Unassembled WGS sequence"/>
</dbReference>
<dbReference type="SUPFAM" id="SSF159888">
    <property type="entry name" value="YdhG-like"/>
    <property type="match status" value="1"/>
</dbReference>
<comment type="caution">
    <text evidence="2">The sequence shown here is derived from an EMBL/GenBank/DDBJ whole genome shotgun (WGS) entry which is preliminary data.</text>
</comment>
<evidence type="ECO:0000313" key="2">
    <source>
        <dbReference type="EMBL" id="ROR80775.1"/>
    </source>
</evidence>
<name>A0A3N2BZS9_9MICO</name>
<keyword evidence="3" id="KW-1185">Reference proteome</keyword>
<dbReference type="InterPro" id="IPR014922">
    <property type="entry name" value="YdhG-like"/>
</dbReference>
<dbReference type="RefSeq" id="WP_085511776.1">
    <property type="nucleotide sequence ID" value="NZ_FXAP01000003.1"/>
</dbReference>
<dbReference type="EMBL" id="RKHL01000001">
    <property type="protein sequence ID" value="ROR80775.1"/>
    <property type="molecule type" value="Genomic_DNA"/>
</dbReference>